<protein>
    <submittedName>
        <fullName evidence="2">Kinesin motor domain-containing protein</fullName>
    </submittedName>
</protein>
<proteinExistence type="predicted"/>
<sequence length="70" mass="7763">MGRCVEGIVGSCKTATCMNLARSGYDRSDDIGMVTVVFKILQEVNRASLSRGERIYCNFGQGDRRGVEER</sequence>
<dbReference type="AlphaFoldDB" id="A0A0M3I0L1"/>
<evidence type="ECO:0000313" key="2">
    <source>
        <dbReference type="WBParaSite" id="ALUE_0000968201-mRNA-1"/>
    </source>
</evidence>
<organism evidence="1 2">
    <name type="scientific">Ascaris lumbricoides</name>
    <name type="common">Giant roundworm</name>
    <dbReference type="NCBI Taxonomy" id="6252"/>
    <lineage>
        <taxon>Eukaryota</taxon>
        <taxon>Metazoa</taxon>
        <taxon>Ecdysozoa</taxon>
        <taxon>Nematoda</taxon>
        <taxon>Chromadorea</taxon>
        <taxon>Rhabditida</taxon>
        <taxon>Spirurina</taxon>
        <taxon>Ascaridomorpha</taxon>
        <taxon>Ascaridoidea</taxon>
        <taxon>Ascarididae</taxon>
        <taxon>Ascaris</taxon>
    </lineage>
</organism>
<dbReference type="Proteomes" id="UP000036681">
    <property type="component" value="Unplaced"/>
</dbReference>
<dbReference type="WBParaSite" id="ALUE_0000968201-mRNA-1">
    <property type="protein sequence ID" value="ALUE_0000968201-mRNA-1"/>
    <property type="gene ID" value="ALUE_0000968201"/>
</dbReference>
<evidence type="ECO:0000313" key="1">
    <source>
        <dbReference type="Proteomes" id="UP000036681"/>
    </source>
</evidence>
<accession>A0A0M3I0L1</accession>
<reference evidence="2" key="1">
    <citation type="submission" date="2017-02" db="UniProtKB">
        <authorList>
            <consortium name="WormBaseParasite"/>
        </authorList>
    </citation>
    <scope>IDENTIFICATION</scope>
</reference>
<keyword evidence="1" id="KW-1185">Reference proteome</keyword>
<name>A0A0M3I0L1_ASCLU</name>